<dbReference type="GO" id="GO:0005739">
    <property type="term" value="C:mitochondrion"/>
    <property type="evidence" value="ECO:0007669"/>
    <property type="project" value="TreeGrafter"/>
</dbReference>
<comment type="caution">
    <text evidence="8">The sequence shown here is derived from an EMBL/GenBank/DDBJ whole genome shotgun (WGS) entry which is preliminary data.</text>
</comment>
<dbReference type="Proteomes" id="UP000326924">
    <property type="component" value="Unassembled WGS sequence"/>
</dbReference>
<dbReference type="SUPFAM" id="SSF69000">
    <property type="entry name" value="FAD-dependent thiol oxidase"/>
    <property type="match status" value="1"/>
</dbReference>
<keyword evidence="2 6" id="KW-0285">Flavoprotein</keyword>
<proteinExistence type="predicted"/>
<keyword evidence="5" id="KW-1015">Disulfide bond</keyword>
<evidence type="ECO:0000256" key="3">
    <source>
        <dbReference type="ARBA" id="ARBA00022827"/>
    </source>
</evidence>
<sequence length="200" mass="21815">MRLRLLILSAIAAFFLLSTYHLLPRRNDNAASPAAAAAGGHAEIHIPSPILHGEAIMPHLGNETAKAELGRAAWKLLHTTLARYPSTPSASERTALSSYLYLFARLYPCGECAAHFQKLLQQYPPQTSSREAASAWGCFLHNQVNARLGKGEFDCKLLGEVYKCGCADEEVGEGDTLEKNVRAARGRVEIERAPENMRGG</sequence>
<comment type="catalytic activity">
    <reaction evidence="6">
        <text>2 R'C(R)SH + O2 = R'C(R)S-S(R)CR' + H2O2</text>
        <dbReference type="Rhea" id="RHEA:17357"/>
        <dbReference type="ChEBI" id="CHEBI:15379"/>
        <dbReference type="ChEBI" id="CHEBI:16240"/>
        <dbReference type="ChEBI" id="CHEBI:16520"/>
        <dbReference type="ChEBI" id="CHEBI:17412"/>
        <dbReference type="EC" id="1.8.3.2"/>
    </reaction>
</comment>
<dbReference type="PANTHER" id="PTHR12645">
    <property type="entry name" value="ALR/ERV"/>
    <property type="match status" value="1"/>
</dbReference>
<feature type="domain" description="ERV/ALR sulfhydryl oxidase" evidence="7">
    <location>
        <begin position="62"/>
        <end position="162"/>
    </location>
</feature>
<organism evidence="8 9">
    <name type="scientific">Sphaerosporella brunnea</name>
    <dbReference type="NCBI Taxonomy" id="1250544"/>
    <lineage>
        <taxon>Eukaryota</taxon>
        <taxon>Fungi</taxon>
        <taxon>Dikarya</taxon>
        <taxon>Ascomycota</taxon>
        <taxon>Pezizomycotina</taxon>
        <taxon>Pezizomycetes</taxon>
        <taxon>Pezizales</taxon>
        <taxon>Pyronemataceae</taxon>
        <taxon>Sphaerosporella</taxon>
    </lineage>
</organism>
<dbReference type="GO" id="GO:0050660">
    <property type="term" value="F:flavin adenine dinucleotide binding"/>
    <property type="evidence" value="ECO:0007669"/>
    <property type="project" value="TreeGrafter"/>
</dbReference>
<evidence type="ECO:0000313" key="9">
    <source>
        <dbReference type="Proteomes" id="UP000326924"/>
    </source>
</evidence>
<dbReference type="InterPro" id="IPR017905">
    <property type="entry name" value="ERV/ALR_sulphydryl_oxidase"/>
</dbReference>
<evidence type="ECO:0000259" key="7">
    <source>
        <dbReference type="PROSITE" id="PS51324"/>
    </source>
</evidence>
<protein>
    <recommendedName>
        <fullName evidence="6">Sulfhydryl oxidase</fullName>
        <ecNumber evidence="6">1.8.3.2</ecNumber>
    </recommendedName>
</protein>
<evidence type="ECO:0000256" key="5">
    <source>
        <dbReference type="ARBA" id="ARBA00023157"/>
    </source>
</evidence>
<keyword evidence="4 6" id="KW-0560">Oxidoreductase</keyword>
<dbReference type="PANTHER" id="PTHR12645:SF1">
    <property type="entry name" value="FAD-LINKED SULFHYDRYL OXIDASE ERV2"/>
    <property type="match status" value="1"/>
</dbReference>
<dbReference type="Pfam" id="PF04777">
    <property type="entry name" value="Evr1_Alr"/>
    <property type="match status" value="1"/>
</dbReference>
<evidence type="ECO:0000256" key="2">
    <source>
        <dbReference type="ARBA" id="ARBA00022630"/>
    </source>
</evidence>
<evidence type="ECO:0000256" key="6">
    <source>
        <dbReference type="RuleBase" id="RU371123"/>
    </source>
</evidence>
<dbReference type="OrthoDB" id="59470at2759"/>
<gene>
    <name evidence="8" type="ORF">FN846DRAFT_988435</name>
</gene>
<name>A0A5J5ERM8_9PEZI</name>
<dbReference type="AlphaFoldDB" id="A0A5J5ERM8"/>
<dbReference type="FunFam" id="1.20.120.310:FF:000002">
    <property type="entry name" value="Sulfhydryl oxidase"/>
    <property type="match status" value="1"/>
</dbReference>
<reference evidence="8 9" key="1">
    <citation type="submission" date="2019-09" db="EMBL/GenBank/DDBJ databases">
        <title>Draft genome of the ectomycorrhizal ascomycete Sphaerosporella brunnea.</title>
        <authorList>
            <consortium name="DOE Joint Genome Institute"/>
            <person name="Benucci G.M."/>
            <person name="Marozzi G."/>
            <person name="Antonielli L."/>
            <person name="Sanchez S."/>
            <person name="Marco P."/>
            <person name="Wang X."/>
            <person name="Falini L.B."/>
            <person name="Barry K."/>
            <person name="Haridas S."/>
            <person name="Lipzen A."/>
            <person name="Labutti K."/>
            <person name="Grigoriev I.V."/>
            <person name="Murat C."/>
            <person name="Martin F."/>
            <person name="Albertini E."/>
            <person name="Donnini D."/>
            <person name="Bonito G."/>
        </authorList>
    </citation>
    <scope>NUCLEOTIDE SEQUENCE [LARGE SCALE GENOMIC DNA]</scope>
    <source>
        <strain evidence="8 9">Sb_GMNB300</strain>
    </source>
</reference>
<evidence type="ECO:0000256" key="4">
    <source>
        <dbReference type="ARBA" id="ARBA00023002"/>
    </source>
</evidence>
<keyword evidence="9" id="KW-1185">Reference proteome</keyword>
<dbReference type="PROSITE" id="PS51324">
    <property type="entry name" value="ERV_ALR"/>
    <property type="match status" value="1"/>
</dbReference>
<dbReference type="EC" id="1.8.3.2" evidence="6"/>
<dbReference type="Gene3D" id="1.20.120.310">
    <property type="entry name" value="ERV/ALR sulfhydryl oxidase domain"/>
    <property type="match status" value="1"/>
</dbReference>
<dbReference type="GO" id="GO:0016971">
    <property type="term" value="F:flavin-dependent sulfhydryl oxidase activity"/>
    <property type="evidence" value="ECO:0007669"/>
    <property type="project" value="InterPro"/>
</dbReference>
<dbReference type="EMBL" id="VXIS01000149">
    <property type="protein sequence ID" value="KAA8900828.1"/>
    <property type="molecule type" value="Genomic_DNA"/>
</dbReference>
<accession>A0A5J5ERM8</accession>
<dbReference type="InParanoid" id="A0A5J5ERM8"/>
<dbReference type="InterPro" id="IPR039799">
    <property type="entry name" value="ALR/ERV"/>
</dbReference>
<keyword evidence="3 6" id="KW-0274">FAD</keyword>
<dbReference type="InterPro" id="IPR036774">
    <property type="entry name" value="ERV/ALR_sulphydryl_oxid_sf"/>
</dbReference>
<evidence type="ECO:0000313" key="8">
    <source>
        <dbReference type="EMBL" id="KAA8900828.1"/>
    </source>
</evidence>
<comment type="cofactor">
    <cofactor evidence="1 6">
        <name>FAD</name>
        <dbReference type="ChEBI" id="CHEBI:57692"/>
    </cofactor>
</comment>
<dbReference type="FunCoup" id="A0A5J5ERM8">
    <property type="interactions" value="15"/>
</dbReference>
<evidence type="ECO:0000256" key="1">
    <source>
        <dbReference type="ARBA" id="ARBA00001974"/>
    </source>
</evidence>